<dbReference type="Gene3D" id="2.120.10.30">
    <property type="entry name" value="TolB, C-terminal domain"/>
    <property type="match status" value="1"/>
</dbReference>
<sequence length="466" mass="49127">MRFSMERPAHRASARALGTILGAALLGSCGGGGGGTSAASPVTPSAAPVALQAAAASVVQPLEVPAALAQAPFDTAKNLTIPPGFGIRVWARVNKARFMALAPNGDVLVSVPSEGKIVLLRERANDTPQTFDYATGLRKPHDMVFHVIGNTTYLYVAESNRVTRSVYQAGETGTAARETVVADLPDSSLPELGGNYGHELKNIALSPDNKLYVSVASACNACAEDTVSDPVRGAIYQYSADGKERTLYARGLRNAEGLAFIPGTSTLWITVNNRDEIQVPVNGDIDGDGSNDLGKTLPSYVDENPPELFTSVRAGANYGWPFCNAVPNAAMSNLDAVPDYDLNRTGAALNCAAIERSAKGIRAHSAPLGFSFLHASAVPPAYRSGAAVAQHGCWNCTTLRAGYKVSYFPFDAAGNAGAEYDLVTGFVTDPVAKSLWGRPVDVIPDARGNLLISDDYANAIYQMYPR</sequence>
<dbReference type="InterPro" id="IPR054539">
    <property type="entry name" value="Beta-prop_PDH"/>
</dbReference>
<dbReference type="Pfam" id="PF22807">
    <property type="entry name" value="TrAA12"/>
    <property type="match status" value="1"/>
</dbReference>
<evidence type="ECO:0000259" key="1">
    <source>
        <dbReference type="Pfam" id="PF22807"/>
    </source>
</evidence>
<dbReference type="RefSeq" id="WP_326505585.1">
    <property type="nucleotide sequence ID" value="NZ_JAWIIV010000004.1"/>
</dbReference>
<evidence type="ECO:0000313" key="2">
    <source>
        <dbReference type="EMBL" id="MEC4718865.1"/>
    </source>
</evidence>
<dbReference type="PANTHER" id="PTHR19328:SF53">
    <property type="entry name" value="MEMBRANE PROTEIN"/>
    <property type="match status" value="1"/>
</dbReference>
<dbReference type="SUPFAM" id="SSF50952">
    <property type="entry name" value="Soluble quinoprotein glucose dehydrogenase"/>
    <property type="match status" value="1"/>
</dbReference>
<reference evidence="2 3" key="1">
    <citation type="submission" date="2023-10" db="EMBL/GenBank/DDBJ databases">
        <title>Noviherbaspirillum sp. CPCC 100848 genome assembly.</title>
        <authorList>
            <person name="Li X.Y."/>
            <person name="Fang X.M."/>
        </authorList>
    </citation>
    <scope>NUCLEOTIDE SEQUENCE [LARGE SCALE GENOMIC DNA]</scope>
    <source>
        <strain evidence="2 3">CPCC 100848</strain>
    </source>
</reference>
<feature type="domain" description="Pyrroloquinoline quinone-dependent pyranose dehydrogenase beta-propeller" evidence="1">
    <location>
        <begin position="82"/>
        <end position="461"/>
    </location>
</feature>
<dbReference type="EMBL" id="JAWIIV010000004">
    <property type="protein sequence ID" value="MEC4718865.1"/>
    <property type="molecule type" value="Genomic_DNA"/>
</dbReference>
<dbReference type="PROSITE" id="PS51257">
    <property type="entry name" value="PROKAR_LIPOPROTEIN"/>
    <property type="match status" value="1"/>
</dbReference>
<organism evidence="2 3">
    <name type="scientific">Noviherbaspirillum album</name>
    <dbReference type="NCBI Taxonomy" id="3080276"/>
    <lineage>
        <taxon>Bacteria</taxon>
        <taxon>Pseudomonadati</taxon>
        <taxon>Pseudomonadota</taxon>
        <taxon>Betaproteobacteria</taxon>
        <taxon>Burkholderiales</taxon>
        <taxon>Oxalobacteraceae</taxon>
        <taxon>Noviherbaspirillum</taxon>
    </lineage>
</organism>
<dbReference type="InterPro" id="IPR011041">
    <property type="entry name" value="Quinoprot_gluc/sorb_DH_b-prop"/>
</dbReference>
<protein>
    <submittedName>
        <fullName evidence="2">Sugar dehydrogenase</fullName>
    </submittedName>
</protein>
<accession>A0ABU6J5E1</accession>
<evidence type="ECO:0000313" key="3">
    <source>
        <dbReference type="Proteomes" id="UP001352263"/>
    </source>
</evidence>
<comment type="caution">
    <text evidence="2">The sequence shown here is derived from an EMBL/GenBank/DDBJ whole genome shotgun (WGS) entry which is preliminary data.</text>
</comment>
<gene>
    <name evidence="2" type="ORF">RY831_06885</name>
</gene>
<dbReference type="Proteomes" id="UP001352263">
    <property type="component" value="Unassembled WGS sequence"/>
</dbReference>
<keyword evidence="3" id="KW-1185">Reference proteome</keyword>
<dbReference type="InterPro" id="IPR011042">
    <property type="entry name" value="6-blade_b-propeller_TolB-like"/>
</dbReference>
<name>A0ABU6J5E1_9BURK</name>
<dbReference type="PANTHER" id="PTHR19328">
    <property type="entry name" value="HEDGEHOG-INTERACTING PROTEIN"/>
    <property type="match status" value="1"/>
</dbReference>
<proteinExistence type="predicted"/>